<dbReference type="EMBL" id="CAUJNA010003541">
    <property type="protein sequence ID" value="CAJ1404451.1"/>
    <property type="molecule type" value="Genomic_DNA"/>
</dbReference>
<comment type="caution">
    <text evidence="3">The sequence shown here is derived from an EMBL/GenBank/DDBJ whole genome shotgun (WGS) entry which is preliminary data.</text>
</comment>
<feature type="compositionally biased region" description="Basic and acidic residues" evidence="1">
    <location>
        <begin position="115"/>
        <end position="124"/>
    </location>
</feature>
<keyword evidence="4" id="KW-1185">Reference proteome</keyword>
<proteinExistence type="predicted"/>
<feature type="region of interest" description="Disordered" evidence="1">
    <location>
        <begin position="115"/>
        <end position="135"/>
    </location>
</feature>
<dbReference type="InterPro" id="IPR055256">
    <property type="entry name" value="KH_1_KHDC4/BBP-like"/>
</dbReference>
<organism evidence="3 4">
    <name type="scientific">Effrenium voratum</name>
    <dbReference type="NCBI Taxonomy" id="2562239"/>
    <lineage>
        <taxon>Eukaryota</taxon>
        <taxon>Sar</taxon>
        <taxon>Alveolata</taxon>
        <taxon>Dinophyceae</taxon>
        <taxon>Suessiales</taxon>
        <taxon>Symbiodiniaceae</taxon>
        <taxon>Effrenium</taxon>
    </lineage>
</organism>
<name>A0AA36NHZ6_9DINO</name>
<dbReference type="Proteomes" id="UP001178507">
    <property type="component" value="Unassembled WGS sequence"/>
</dbReference>
<feature type="domain" description="KHDC4/BBP-like KH-domain type I" evidence="2">
    <location>
        <begin position="236"/>
        <end position="311"/>
    </location>
</feature>
<dbReference type="Gene3D" id="3.30.1370.10">
    <property type="entry name" value="K Homology domain, type 1"/>
    <property type="match status" value="1"/>
</dbReference>
<dbReference type="AlphaFoldDB" id="A0AA36NHZ6"/>
<dbReference type="InterPro" id="IPR036612">
    <property type="entry name" value="KH_dom_type_1_sf"/>
</dbReference>
<evidence type="ECO:0000313" key="4">
    <source>
        <dbReference type="Proteomes" id="UP001178507"/>
    </source>
</evidence>
<reference evidence="3" key="1">
    <citation type="submission" date="2023-08" db="EMBL/GenBank/DDBJ databases">
        <authorList>
            <person name="Chen Y."/>
            <person name="Shah S."/>
            <person name="Dougan E. K."/>
            <person name="Thang M."/>
            <person name="Chan C."/>
        </authorList>
    </citation>
    <scope>NUCLEOTIDE SEQUENCE</scope>
</reference>
<evidence type="ECO:0000256" key="1">
    <source>
        <dbReference type="SAM" id="MobiDB-lite"/>
    </source>
</evidence>
<dbReference type="GO" id="GO:0003723">
    <property type="term" value="F:RNA binding"/>
    <property type="evidence" value="ECO:0007669"/>
    <property type="project" value="InterPro"/>
</dbReference>
<sequence>MALPLSCMEAHLGADLLQELQPPCLLSSIGKTMPYSGKFTKTDEMGLDLSSSASTASEVQKFPALWDETPTCSLSSFTDSPRRAWRDLSPMKVPLPDSYVKEMLSGGLPMRVERMSQRSRESFRSQDSVASDAARVSGDATREGCLPALAAWAAQEARAGRFTCLSTTPDAREVPSLPPRPSPAFPAPAWPCPFEAPPALPVPPPPSAPAEESRRRGKTGAYAAKFVFSGFDAQHHADFELVPRLIGRKGCNLRPISQGCRGKIRVTGWDGSQPMKFGSKSSTNDSPVEVTLTCHDQPSLDEGIRQLRVLLEDLSVQFERNDWKLHRWSEAFMSSFSGSCYCYKRGITPVPDLYHLTL</sequence>
<dbReference type="Pfam" id="PF22675">
    <property type="entry name" value="KH-I_KHDC4-BBP"/>
    <property type="match status" value="1"/>
</dbReference>
<evidence type="ECO:0000259" key="2">
    <source>
        <dbReference type="Pfam" id="PF22675"/>
    </source>
</evidence>
<protein>
    <recommendedName>
        <fullName evidence="2">KHDC4/BBP-like KH-domain type I domain-containing protein</fullName>
    </recommendedName>
</protein>
<gene>
    <name evidence="3" type="ORF">EVOR1521_LOCUS26884</name>
</gene>
<evidence type="ECO:0000313" key="3">
    <source>
        <dbReference type="EMBL" id="CAJ1404451.1"/>
    </source>
</evidence>
<accession>A0AA36NHZ6</accession>
<dbReference type="SUPFAM" id="SSF54791">
    <property type="entry name" value="Eukaryotic type KH-domain (KH-domain type I)"/>
    <property type="match status" value="1"/>
</dbReference>